<dbReference type="EMBL" id="JAWWMZ010000003">
    <property type="protein sequence ID" value="MDX4954026.1"/>
    <property type="molecule type" value="Genomic_DNA"/>
</dbReference>
<reference evidence="3" key="1">
    <citation type="submission" date="2023-11" db="EMBL/GenBank/DDBJ databases">
        <title>Identification and selenium tolerance of Delftia acidovorans R3-25.</title>
        <authorList>
            <person name="Zhang S."/>
            <person name="Liu Y."/>
            <person name="Guo Y."/>
        </authorList>
    </citation>
    <scope>NUCLEOTIDE SEQUENCE</scope>
    <source>
        <strain evidence="3">R3-25</strain>
    </source>
</reference>
<feature type="transmembrane region" description="Helical" evidence="2">
    <location>
        <begin position="47"/>
        <end position="66"/>
    </location>
</feature>
<keyword evidence="2" id="KW-0472">Membrane</keyword>
<feature type="coiled-coil region" evidence="1">
    <location>
        <begin position="66"/>
        <end position="93"/>
    </location>
</feature>
<dbReference type="InterPro" id="IPR032118">
    <property type="entry name" value="Phage_holin_HP1"/>
</dbReference>
<gene>
    <name evidence="3" type="ORF">SGN30_11450</name>
</gene>
<dbReference type="Pfam" id="PF16080">
    <property type="entry name" value="Phage_holin_2_3"/>
    <property type="match status" value="1"/>
</dbReference>
<keyword evidence="2" id="KW-1133">Transmembrane helix</keyword>
<protein>
    <submittedName>
        <fullName evidence="3">Holin</fullName>
    </submittedName>
</protein>
<dbReference type="RefSeq" id="WP_051940599.1">
    <property type="nucleotide sequence ID" value="NZ_CAGKLB010000006.1"/>
</dbReference>
<evidence type="ECO:0000313" key="3">
    <source>
        <dbReference type="EMBL" id="MDX4954026.1"/>
    </source>
</evidence>
<dbReference type="Proteomes" id="UP001287445">
    <property type="component" value="Unassembled WGS sequence"/>
</dbReference>
<proteinExistence type="predicted"/>
<keyword evidence="1" id="KW-0175">Coiled coil</keyword>
<name>A0AAJ2R1D4_DELAC</name>
<keyword evidence="2" id="KW-0812">Transmembrane</keyword>
<sequence length="107" mass="11233">MGNDVTQAALEAAANATNAGAAAAMSSKVGWSGLGLGGFGWLLTSEAGVAIGIVVGVAGFSVSWYYRRKEFQLKLAEEARDQAEHELRMSLMRRSGTRNAPDEEGGQ</sequence>
<evidence type="ECO:0000256" key="1">
    <source>
        <dbReference type="SAM" id="Coils"/>
    </source>
</evidence>
<accession>A0AAJ2R1D4</accession>
<comment type="caution">
    <text evidence="3">The sequence shown here is derived from an EMBL/GenBank/DDBJ whole genome shotgun (WGS) entry which is preliminary data.</text>
</comment>
<evidence type="ECO:0000313" key="4">
    <source>
        <dbReference type="Proteomes" id="UP001287445"/>
    </source>
</evidence>
<organism evidence="3 4">
    <name type="scientific">Delftia acidovorans</name>
    <name type="common">Pseudomonas acidovorans</name>
    <name type="synonym">Comamonas acidovorans</name>
    <dbReference type="NCBI Taxonomy" id="80866"/>
    <lineage>
        <taxon>Bacteria</taxon>
        <taxon>Pseudomonadati</taxon>
        <taxon>Pseudomonadota</taxon>
        <taxon>Betaproteobacteria</taxon>
        <taxon>Burkholderiales</taxon>
        <taxon>Comamonadaceae</taxon>
        <taxon>Delftia</taxon>
    </lineage>
</organism>
<evidence type="ECO:0000256" key="2">
    <source>
        <dbReference type="SAM" id="Phobius"/>
    </source>
</evidence>
<dbReference type="AlphaFoldDB" id="A0AAJ2R1D4"/>